<dbReference type="Pfam" id="PF05699">
    <property type="entry name" value="Dimer_Tnp_hAT"/>
    <property type="match status" value="1"/>
</dbReference>
<feature type="domain" description="hAT-like transposase RNase-H fold" evidence="9">
    <location>
        <begin position="310"/>
        <end position="405"/>
    </location>
</feature>
<feature type="domain" description="HAT C-terminal dimerisation" evidence="8">
    <location>
        <begin position="464"/>
        <end position="545"/>
    </location>
</feature>
<dbReference type="InterPro" id="IPR052035">
    <property type="entry name" value="ZnF_BED_domain_contain"/>
</dbReference>
<evidence type="ECO:0000256" key="6">
    <source>
        <dbReference type="ARBA" id="ARBA00023242"/>
    </source>
</evidence>
<keyword evidence="5" id="KW-0238">DNA-binding</keyword>
<dbReference type="GO" id="GO:0005634">
    <property type="term" value="C:nucleus"/>
    <property type="evidence" value="ECO:0007669"/>
    <property type="project" value="UniProtKB-SubCell"/>
</dbReference>
<accession>A0AAP0S7N0</accession>
<keyword evidence="11" id="KW-1185">Reference proteome</keyword>
<evidence type="ECO:0000256" key="7">
    <source>
        <dbReference type="SAM" id="MobiDB-lite"/>
    </source>
</evidence>
<dbReference type="GO" id="GO:0008270">
    <property type="term" value="F:zinc ion binding"/>
    <property type="evidence" value="ECO:0007669"/>
    <property type="project" value="UniProtKB-KW"/>
</dbReference>
<comment type="subcellular location">
    <subcellularLocation>
        <location evidence="1">Nucleus</location>
    </subcellularLocation>
</comment>
<dbReference type="Pfam" id="PF14372">
    <property type="entry name" value="hAT-like_RNase-H"/>
    <property type="match status" value="1"/>
</dbReference>
<dbReference type="InterPro" id="IPR012337">
    <property type="entry name" value="RNaseH-like_sf"/>
</dbReference>
<name>A0AAP0S7N0_LIQFO</name>
<dbReference type="Proteomes" id="UP001415857">
    <property type="component" value="Unassembled WGS sequence"/>
</dbReference>
<dbReference type="PANTHER" id="PTHR46481:SF10">
    <property type="entry name" value="ZINC FINGER BED DOMAIN-CONTAINING PROTEIN 39"/>
    <property type="match status" value="1"/>
</dbReference>
<dbReference type="SUPFAM" id="SSF53098">
    <property type="entry name" value="Ribonuclease H-like"/>
    <property type="match status" value="1"/>
</dbReference>
<dbReference type="AlphaFoldDB" id="A0AAP0S7N0"/>
<sequence length="546" mass="63590">MSEDSENHDYSIIRTSNKKRKLDSNEPVFDERKACRAVAGFIRSEKLGFWSIENKSFQEFVRMLYPQFHIDRHMVERECIEIYKEEKAKIKETLRNLDGHISLSVEILKYERFIGDKCELSYFNDYMRLSAHFIDEKWRTQKWVLNFCFIYPSHPLGEAILKSLSDWDIENKISTLTLGYNEDCDKTFQIAQDRLHEKKKLKLSGQMFRVKCCADLFCSMAEDAFEEIEEIIRKVRPLTKWEKSLPTWSFTLGKLQVALAFESLGVFIEDRCVGFEIPSAEEWKKVQGVCKLVESIHKVATVLFESMPIYSTANVYFHLLQELHATLTRESTGSDGFIITLAEKMLKTFDQYWKDMFLVLAIAAVLDPRFKMKYIEFSSSKYEGSDGNSKVTMVVESIHSLYEDYVTHNPQKENSPTESSPPLLEDESSDDDDEEPSRNPYDDFSLFQEYCQLIDSTSQPAKSELDWYLEEPVLPWVQNFDALSWWRAASPKYPTLSRMARDFLAMPTTVPTPSEAYYTKPREVDHRIVSLGSELVNALMCPGSWF</sequence>
<evidence type="ECO:0000313" key="10">
    <source>
        <dbReference type="EMBL" id="KAK9288679.1"/>
    </source>
</evidence>
<comment type="caution">
    <text evidence="10">The sequence shown here is derived from an EMBL/GenBank/DDBJ whole genome shotgun (WGS) entry which is preliminary data.</text>
</comment>
<gene>
    <name evidence="10" type="ORF">L1049_017142</name>
</gene>
<dbReference type="PANTHER" id="PTHR46481">
    <property type="entry name" value="ZINC FINGER BED DOMAIN-CONTAINING PROTEIN 4"/>
    <property type="match status" value="1"/>
</dbReference>
<feature type="region of interest" description="Disordered" evidence="7">
    <location>
        <begin position="408"/>
        <end position="439"/>
    </location>
</feature>
<protein>
    <recommendedName>
        <fullName evidence="12">Zinc finger BED domain-containing protein RICESLEEPER 2-like</fullName>
    </recommendedName>
</protein>
<dbReference type="InterPro" id="IPR025525">
    <property type="entry name" value="hAT-like_transposase_RNase-H"/>
</dbReference>
<evidence type="ECO:0000256" key="3">
    <source>
        <dbReference type="ARBA" id="ARBA00022771"/>
    </source>
</evidence>
<evidence type="ECO:0000256" key="1">
    <source>
        <dbReference type="ARBA" id="ARBA00004123"/>
    </source>
</evidence>
<dbReference type="GO" id="GO:0003677">
    <property type="term" value="F:DNA binding"/>
    <property type="evidence" value="ECO:0007669"/>
    <property type="project" value="UniProtKB-KW"/>
</dbReference>
<keyword evidence="4" id="KW-0862">Zinc</keyword>
<evidence type="ECO:0000259" key="8">
    <source>
        <dbReference type="Pfam" id="PF05699"/>
    </source>
</evidence>
<evidence type="ECO:0000259" key="9">
    <source>
        <dbReference type="Pfam" id="PF14372"/>
    </source>
</evidence>
<keyword evidence="2" id="KW-0479">Metal-binding</keyword>
<organism evidence="10 11">
    <name type="scientific">Liquidambar formosana</name>
    <name type="common">Formosan gum</name>
    <dbReference type="NCBI Taxonomy" id="63359"/>
    <lineage>
        <taxon>Eukaryota</taxon>
        <taxon>Viridiplantae</taxon>
        <taxon>Streptophyta</taxon>
        <taxon>Embryophyta</taxon>
        <taxon>Tracheophyta</taxon>
        <taxon>Spermatophyta</taxon>
        <taxon>Magnoliopsida</taxon>
        <taxon>eudicotyledons</taxon>
        <taxon>Gunneridae</taxon>
        <taxon>Pentapetalae</taxon>
        <taxon>Saxifragales</taxon>
        <taxon>Altingiaceae</taxon>
        <taxon>Liquidambar</taxon>
    </lineage>
</organism>
<keyword evidence="6" id="KW-0539">Nucleus</keyword>
<evidence type="ECO:0000256" key="2">
    <source>
        <dbReference type="ARBA" id="ARBA00022723"/>
    </source>
</evidence>
<feature type="compositionally biased region" description="Acidic residues" evidence="7">
    <location>
        <begin position="424"/>
        <end position="435"/>
    </location>
</feature>
<evidence type="ECO:0000313" key="11">
    <source>
        <dbReference type="Proteomes" id="UP001415857"/>
    </source>
</evidence>
<evidence type="ECO:0000256" key="5">
    <source>
        <dbReference type="ARBA" id="ARBA00023125"/>
    </source>
</evidence>
<proteinExistence type="predicted"/>
<keyword evidence="3" id="KW-0863">Zinc-finger</keyword>
<evidence type="ECO:0000256" key="4">
    <source>
        <dbReference type="ARBA" id="ARBA00022833"/>
    </source>
</evidence>
<dbReference type="GO" id="GO:0046983">
    <property type="term" value="F:protein dimerization activity"/>
    <property type="evidence" value="ECO:0007669"/>
    <property type="project" value="InterPro"/>
</dbReference>
<dbReference type="EMBL" id="JBBPBK010000003">
    <property type="protein sequence ID" value="KAK9288679.1"/>
    <property type="molecule type" value="Genomic_DNA"/>
</dbReference>
<dbReference type="InterPro" id="IPR008906">
    <property type="entry name" value="HATC_C_dom"/>
</dbReference>
<reference evidence="10 11" key="1">
    <citation type="journal article" date="2024" name="Plant J.">
        <title>Genome sequences and population genomics reveal climatic adaptation and genomic divergence between two closely related sweetgum species.</title>
        <authorList>
            <person name="Xu W.Q."/>
            <person name="Ren C.Q."/>
            <person name="Zhang X.Y."/>
            <person name="Comes H.P."/>
            <person name="Liu X.H."/>
            <person name="Li Y.G."/>
            <person name="Kettle C.J."/>
            <person name="Jalonen R."/>
            <person name="Gaisberger H."/>
            <person name="Ma Y.Z."/>
            <person name="Qiu Y.X."/>
        </authorList>
    </citation>
    <scope>NUCLEOTIDE SEQUENCE [LARGE SCALE GENOMIC DNA]</scope>
    <source>
        <strain evidence="10">Hangzhou</strain>
    </source>
</reference>
<feature type="compositionally biased region" description="Polar residues" evidence="7">
    <location>
        <begin position="408"/>
        <end position="417"/>
    </location>
</feature>
<evidence type="ECO:0008006" key="12">
    <source>
        <dbReference type="Google" id="ProtNLM"/>
    </source>
</evidence>